<feature type="transmembrane region" description="Helical" evidence="1">
    <location>
        <begin position="31"/>
        <end position="53"/>
    </location>
</feature>
<gene>
    <name evidence="2" type="ORF">ISU02_15380</name>
</gene>
<accession>A0ABR9ZVK6</accession>
<comment type="caution">
    <text evidence="2">The sequence shown here is derived from an EMBL/GenBank/DDBJ whole genome shotgun (WGS) entry which is preliminary data.</text>
</comment>
<organism evidence="2 3">
    <name type="scientific">Fusibacter ferrireducens</name>
    <dbReference type="NCBI Taxonomy" id="2785058"/>
    <lineage>
        <taxon>Bacteria</taxon>
        <taxon>Bacillati</taxon>
        <taxon>Bacillota</taxon>
        <taxon>Clostridia</taxon>
        <taxon>Eubacteriales</taxon>
        <taxon>Eubacteriales Family XII. Incertae Sedis</taxon>
        <taxon>Fusibacter</taxon>
    </lineage>
</organism>
<feature type="transmembrane region" description="Helical" evidence="1">
    <location>
        <begin position="154"/>
        <end position="173"/>
    </location>
</feature>
<feature type="transmembrane region" description="Helical" evidence="1">
    <location>
        <begin position="83"/>
        <end position="106"/>
    </location>
</feature>
<keyword evidence="1" id="KW-1133">Transmembrane helix</keyword>
<dbReference type="RefSeq" id="WP_194702727.1">
    <property type="nucleotide sequence ID" value="NZ_JADKNH010000009.1"/>
</dbReference>
<reference evidence="2 3" key="1">
    <citation type="submission" date="2020-11" db="EMBL/GenBank/DDBJ databases">
        <title>Fusibacter basophilias sp. nov.</title>
        <authorList>
            <person name="Qiu D."/>
        </authorList>
    </citation>
    <scope>NUCLEOTIDE SEQUENCE [LARGE SCALE GENOMIC DNA]</scope>
    <source>
        <strain evidence="2 3">Q10-2</strain>
    </source>
</reference>
<evidence type="ECO:0000313" key="2">
    <source>
        <dbReference type="EMBL" id="MBF4694492.1"/>
    </source>
</evidence>
<dbReference type="EMBL" id="JADKNH010000009">
    <property type="protein sequence ID" value="MBF4694492.1"/>
    <property type="molecule type" value="Genomic_DNA"/>
</dbReference>
<feature type="transmembrane region" description="Helical" evidence="1">
    <location>
        <begin position="59"/>
        <end position="76"/>
    </location>
</feature>
<keyword evidence="1" id="KW-0812">Transmembrane</keyword>
<name>A0ABR9ZVK6_9FIRM</name>
<protein>
    <submittedName>
        <fullName evidence="2">DUF5317 family protein</fullName>
    </submittedName>
</protein>
<evidence type="ECO:0000256" key="1">
    <source>
        <dbReference type="SAM" id="Phobius"/>
    </source>
</evidence>
<keyword evidence="3" id="KW-1185">Reference proteome</keyword>
<proteinExistence type="predicted"/>
<dbReference type="Pfam" id="PF17248">
    <property type="entry name" value="DUF5317"/>
    <property type="match status" value="1"/>
</dbReference>
<keyword evidence="1" id="KW-0472">Membrane</keyword>
<evidence type="ECO:0000313" key="3">
    <source>
        <dbReference type="Proteomes" id="UP000614200"/>
    </source>
</evidence>
<dbReference type="InterPro" id="IPR035168">
    <property type="entry name" value="DUF5317"/>
</dbReference>
<sequence>MYLEAILLGLFIGFIRNGSLQNFINAKFKGWFFMPIAFVLFLMPYFSMIFDFHLSNENLYPFLAIVVCTLILLMNFEKRGMKLILLGTLFNILIMGVNHFQMPIVYSQATAVGLDTFSNSVNQGDIINYIAVSSESILNVIFGKHVLLPESYPLNRILSLGDILISLGIVLLIQEEMHYHVSKLRGTMVNFSYKSRKRR</sequence>
<dbReference type="Proteomes" id="UP000614200">
    <property type="component" value="Unassembled WGS sequence"/>
</dbReference>